<reference evidence="7" key="1">
    <citation type="journal article" date="2013" name="Nat. Genet.">
        <title>The Capsella rubella genome and the genomic consequences of rapid mating system evolution.</title>
        <authorList>
            <person name="Slotte T."/>
            <person name="Hazzouri K.M."/>
            <person name="Agren J.A."/>
            <person name="Koenig D."/>
            <person name="Maumus F."/>
            <person name="Guo Y.L."/>
            <person name="Steige K."/>
            <person name="Platts A.E."/>
            <person name="Escobar J.S."/>
            <person name="Newman L.K."/>
            <person name="Wang W."/>
            <person name="Mandakova T."/>
            <person name="Vello E."/>
            <person name="Smith L.M."/>
            <person name="Henz S.R."/>
            <person name="Steffen J."/>
            <person name="Takuno S."/>
            <person name="Brandvain Y."/>
            <person name="Coop G."/>
            <person name="Andolfatto P."/>
            <person name="Hu T.T."/>
            <person name="Blanchette M."/>
            <person name="Clark R.M."/>
            <person name="Quesneville H."/>
            <person name="Nordborg M."/>
            <person name="Gaut B.S."/>
            <person name="Lysak M.A."/>
            <person name="Jenkins J."/>
            <person name="Grimwood J."/>
            <person name="Chapman J."/>
            <person name="Prochnik S."/>
            <person name="Shu S."/>
            <person name="Rokhsar D."/>
            <person name="Schmutz J."/>
            <person name="Weigel D."/>
            <person name="Wright S.I."/>
        </authorList>
    </citation>
    <scope>NUCLEOTIDE SEQUENCE [LARGE SCALE GENOMIC DNA]</scope>
    <source>
        <strain evidence="7">cv. Monte Gargano</strain>
    </source>
</reference>
<keyword evidence="2 4" id="KW-0732">Signal</keyword>
<dbReference type="EMBL" id="KB870805">
    <property type="protein sequence ID" value="EOA36579.1"/>
    <property type="molecule type" value="Genomic_DNA"/>
</dbReference>
<evidence type="ECO:0000313" key="7">
    <source>
        <dbReference type="Proteomes" id="UP000029121"/>
    </source>
</evidence>
<protein>
    <recommendedName>
        <fullName evidence="5">Embryo surrounding factor 1 brassicaceae domain-containing protein</fullName>
    </recommendedName>
</protein>
<feature type="signal peptide" evidence="4">
    <location>
        <begin position="1"/>
        <end position="19"/>
    </location>
</feature>
<feature type="domain" description="Embryo surrounding factor 1 brassicaceae" evidence="5">
    <location>
        <begin position="37"/>
        <end position="85"/>
    </location>
</feature>
<evidence type="ECO:0000313" key="6">
    <source>
        <dbReference type="EMBL" id="EOA36579.1"/>
    </source>
</evidence>
<keyword evidence="7" id="KW-1185">Reference proteome</keyword>
<organism evidence="6 7">
    <name type="scientific">Capsella rubella</name>
    <dbReference type="NCBI Taxonomy" id="81985"/>
    <lineage>
        <taxon>Eukaryota</taxon>
        <taxon>Viridiplantae</taxon>
        <taxon>Streptophyta</taxon>
        <taxon>Embryophyta</taxon>
        <taxon>Tracheophyta</taxon>
        <taxon>Spermatophyta</taxon>
        <taxon>Magnoliopsida</taxon>
        <taxon>eudicotyledons</taxon>
        <taxon>Gunneridae</taxon>
        <taxon>Pentapetalae</taxon>
        <taxon>rosids</taxon>
        <taxon>malvids</taxon>
        <taxon>Brassicales</taxon>
        <taxon>Brassicaceae</taxon>
        <taxon>Camelineae</taxon>
        <taxon>Capsella</taxon>
    </lineage>
</organism>
<evidence type="ECO:0000256" key="1">
    <source>
        <dbReference type="ARBA" id="ARBA00010149"/>
    </source>
</evidence>
<proteinExistence type="inferred from homology"/>
<dbReference type="InterPro" id="IPR041608">
    <property type="entry name" value="ESF1_brassicaceae"/>
</dbReference>
<keyword evidence="3" id="KW-1015">Disulfide bond</keyword>
<dbReference type="KEGG" id="crb:17900526"/>
<evidence type="ECO:0000256" key="4">
    <source>
        <dbReference type="SAM" id="SignalP"/>
    </source>
</evidence>
<dbReference type="AlphaFoldDB" id="R0I2X2"/>
<dbReference type="GO" id="GO:0010098">
    <property type="term" value="P:suspensor development"/>
    <property type="evidence" value="ECO:0007669"/>
    <property type="project" value="InterPro"/>
</dbReference>
<gene>
    <name evidence="6" type="ORF">CARUB_v10011759mg</name>
</gene>
<evidence type="ECO:0000256" key="3">
    <source>
        <dbReference type="ARBA" id="ARBA00023157"/>
    </source>
</evidence>
<dbReference type="Proteomes" id="UP000029121">
    <property type="component" value="Unassembled WGS sequence"/>
</dbReference>
<evidence type="ECO:0000256" key="2">
    <source>
        <dbReference type="ARBA" id="ARBA00022729"/>
    </source>
</evidence>
<name>R0I2X2_9BRAS</name>
<comment type="similarity">
    <text evidence="1">Belongs to the MEG family.</text>
</comment>
<feature type="chain" id="PRO_5004342804" description="Embryo surrounding factor 1 brassicaceae domain-containing protein" evidence="4">
    <location>
        <begin position="20"/>
        <end position="92"/>
    </location>
</feature>
<accession>R0I2X2</accession>
<dbReference type="Pfam" id="PF18209">
    <property type="entry name" value="ESF1"/>
    <property type="match status" value="1"/>
</dbReference>
<evidence type="ECO:0000259" key="5">
    <source>
        <dbReference type="Pfam" id="PF18209"/>
    </source>
</evidence>
<dbReference type="STRING" id="81985.R0I2X2"/>
<sequence length="92" mass="10619">MKSQTVLFFIFMFSFFVLHQCIQEVDDVRGGIESGRSKLTIPNCVPAQCGKEGFFKRNCWCCFRDLNICFFTQKACDSSPRCTPLKFTLLEN</sequence>
<dbReference type="OrthoDB" id="1022237at2759"/>